<feature type="compositionally biased region" description="Polar residues" evidence="2">
    <location>
        <begin position="1"/>
        <end position="16"/>
    </location>
</feature>
<keyword evidence="4" id="KW-1185">Reference proteome</keyword>
<feature type="region of interest" description="Disordered" evidence="2">
    <location>
        <begin position="1"/>
        <end position="44"/>
    </location>
</feature>
<dbReference type="EMBL" id="JBBXMP010001153">
    <property type="protein sequence ID" value="KAL0056638.1"/>
    <property type="molecule type" value="Genomic_DNA"/>
</dbReference>
<sequence length="379" mass="41567">MQPFNTPGPTVWSSSPSPRPDMLLESFNSPIPRADSRLSQHAVPNNDTFGGFNISPATGNLGLMPMNSFQQECMQLTSQINALRLENVSLKAQLEAKNASYRELLEKVEHCLNQATTQPGSSPLAHAGITFAQQITPPPGLFNIPFPTKKAWLNSVEYRALKQKSENANHASTVIVRDNKNLQMQYVEGLDGVSVDGAGAATRRSLARALFFQFELAGIAPPKWGQATTHIKCSFYTQFENLKAEYLAIHIYCNWYQDRKKAVAKLTKEEWEEDDMSLPPEDEESKKRKESESTAPMSEDGNENVPTKRQKTTTPPPTATTTTITSSSDNSSSSSNAANTGNGETEATTISSSSDDSSHGTGNLVQSTSAYLKHIVRYD</sequence>
<feature type="compositionally biased region" description="Polar residues" evidence="2">
    <location>
        <begin position="359"/>
        <end position="370"/>
    </location>
</feature>
<keyword evidence="1" id="KW-0175">Coiled coil</keyword>
<feature type="compositionally biased region" description="Acidic residues" evidence="2">
    <location>
        <begin position="270"/>
        <end position="283"/>
    </location>
</feature>
<evidence type="ECO:0000256" key="1">
    <source>
        <dbReference type="SAM" id="Coils"/>
    </source>
</evidence>
<proteinExistence type="predicted"/>
<feature type="coiled-coil region" evidence="1">
    <location>
        <begin position="66"/>
        <end position="111"/>
    </location>
</feature>
<evidence type="ECO:0000313" key="4">
    <source>
        <dbReference type="Proteomes" id="UP001437256"/>
    </source>
</evidence>
<name>A0ABR2Z5X2_9AGAR</name>
<evidence type="ECO:0000313" key="3">
    <source>
        <dbReference type="EMBL" id="KAL0056638.1"/>
    </source>
</evidence>
<evidence type="ECO:0000256" key="2">
    <source>
        <dbReference type="SAM" id="MobiDB-lite"/>
    </source>
</evidence>
<feature type="region of interest" description="Disordered" evidence="2">
    <location>
        <begin position="269"/>
        <end position="379"/>
    </location>
</feature>
<accession>A0ABR2Z5X2</accession>
<comment type="caution">
    <text evidence="3">The sequence shown here is derived from an EMBL/GenBank/DDBJ whole genome shotgun (WGS) entry which is preliminary data.</text>
</comment>
<reference evidence="3 4" key="1">
    <citation type="submission" date="2024-05" db="EMBL/GenBank/DDBJ databases">
        <title>A draft genome resource for the thread blight pathogen Marasmius tenuissimus strain MS-2.</title>
        <authorList>
            <person name="Yulfo-Soto G.E."/>
            <person name="Baruah I.K."/>
            <person name="Amoako-Attah I."/>
            <person name="Bukari Y."/>
            <person name="Meinhardt L.W."/>
            <person name="Bailey B.A."/>
            <person name="Cohen S.P."/>
        </authorList>
    </citation>
    <scope>NUCLEOTIDE SEQUENCE [LARGE SCALE GENOMIC DNA]</scope>
    <source>
        <strain evidence="3 4">MS-2</strain>
    </source>
</reference>
<dbReference type="Proteomes" id="UP001437256">
    <property type="component" value="Unassembled WGS sequence"/>
</dbReference>
<gene>
    <name evidence="3" type="ORF">AAF712_016755</name>
</gene>
<protein>
    <submittedName>
        <fullName evidence="3">Uncharacterized protein</fullName>
    </submittedName>
</protein>
<feature type="compositionally biased region" description="Polar residues" evidence="2">
    <location>
        <begin position="341"/>
        <end position="350"/>
    </location>
</feature>
<organism evidence="3 4">
    <name type="scientific">Marasmius tenuissimus</name>
    <dbReference type="NCBI Taxonomy" id="585030"/>
    <lineage>
        <taxon>Eukaryota</taxon>
        <taxon>Fungi</taxon>
        <taxon>Dikarya</taxon>
        <taxon>Basidiomycota</taxon>
        <taxon>Agaricomycotina</taxon>
        <taxon>Agaricomycetes</taxon>
        <taxon>Agaricomycetidae</taxon>
        <taxon>Agaricales</taxon>
        <taxon>Marasmiineae</taxon>
        <taxon>Marasmiaceae</taxon>
        <taxon>Marasmius</taxon>
    </lineage>
</organism>
<feature type="compositionally biased region" description="Low complexity" evidence="2">
    <location>
        <begin position="319"/>
        <end position="340"/>
    </location>
</feature>